<dbReference type="AlphaFoldDB" id="A0A2X2VQ70"/>
<dbReference type="Proteomes" id="UP000199426">
    <property type="component" value="Unassembled WGS sequence"/>
</dbReference>
<sequence length="182" mass="21628">MKKINQLILNKLLVLFFFFLFVFSFSQQKKINYIIIKDSNEQPLKKDTIVYYFSINKAKHIFIKKTKLYQFTFSNDSTEVNGYLNIKKDKIIFSENKKTIKSIEFFKNLNQCNIQYFGKFGDDICLIFKGEGKFEVIQKGLIPSHKLYVSKIYWKMGHEYPDKIYFKEKGSSKEFIALAEPN</sequence>
<reference evidence="2 4" key="2">
    <citation type="submission" date="2018-06" db="EMBL/GenBank/DDBJ databases">
        <authorList>
            <consortium name="Pathogen Informatics"/>
            <person name="Doyle S."/>
        </authorList>
    </citation>
    <scope>NUCLEOTIDE SEQUENCE [LARGE SCALE GENOMIC DNA]</scope>
    <source>
        <strain evidence="2 4">NCTC13492</strain>
    </source>
</reference>
<evidence type="ECO:0000313" key="2">
    <source>
        <dbReference type="EMBL" id="SQB27771.1"/>
    </source>
</evidence>
<reference evidence="1 3" key="1">
    <citation type="submission" date="2016-10" db="EMBL/GenBank/DDBJ databases">
        <authorList>
            <person name="Varghese N."/>
            <person name="Submissions S."/>
        </authorList>
    </citation>
    <scope>NUCLEOTIDE SEQUENCE [LARGE SCALE GENOMIC DNA]</scope>
    <source>
        <strain evidence="1 3">DSM 19299</strain>
    </source>
</reference>
<dbReference type="RefSeq" id="WP_089735769.1">
    <property type="nucleotide sequence ID" value="NZ_FNEG01000003.1"/>
</dbReference>
<organism evidence="2 4">
    <name type="scientific">Chryseobacterium jejuense</name>
    <dbReference type="NCBI Taxonomy" id="445960"/>
    <lineage>
        <taxon>Bacteria</taxon>
        <taxon>Pseudomonadati</taxon>
        <taxon>Bacteroidota</taxon>
        <taxon>Flavobacteriia</taxon>
        <taxon>Flavobacteriales</taxon>
        <taxon>Weeksellaceae</taxon>
        <taxon>Chryseobacterium group</taxon>
        <taxon>Chryseobacterium</taxon>
    </lineage>
</organism>
<dbReference type="EMBL" id="FNEG01000003">
    <property type="protein sequence ID" value="SDI80831.1"/>
    <property type="molecule type" value="Genomic_DNA"/>
</dbReference>
<evidence type="ECO:0000313" key="3">
    <source>
        <dbReference type="Proteomes" id="UP000199426"/>
    </source>
</evidence>
<gene>
    <name evidence="2" type="ORF">NCTC13492_01354</name>
    <name evidence="1" type="ORF">SAMN05421542_1870</name>
</gene>
<accession>A0A2X2VQ70</accession>
<dbReference type="EMBL" id="UAWB01000002">
    <property type="protein sequence ID" value="SQB27771.1"/>
    <property type="molecule type" value="Genomic_DNA"/>
</dbReference>
<keyword evidence="3" id="KW-1185">Reference proteome</keyword>
<name>A0A2X2VQ70_CHRJE</name>
<evidence type="ECO:0000313" key="1">
    <source>
        <dbReference type="EMBL" id="SDI80831.1"/>
    </source>
</evidence>
<evidence type="ECO:0000313" key="4">
    <source>
        <dbReference type="Proteomes" id="UP000251670"/>
    </source>
</evidence>
<proteinExistence type="predicted"/>
<dbReference type="Proteomes" id="UP000251670">
    <property type="component" value="Unassembled WGS sequence"/>
</dbReference>
<protein>
    <submittedName>
        <fullName evidence="2">Uncharacterized protein</fullName>
    </submittedName>
</protein>
<dbReference type="STRING" id="445960.SAMN05421542_1870"/>